<keyword evidence="1" id="KW-0472">Membrane</keyword>
<accession>A0A6C0HMM1</accession>
<name>A0A6C0HMM1_9ZZZZ</name>
<dbReference type="AlphaFoldDB" id="A0A6C0HMM1"/>
<keyword evidence="1" id="KW-1133">Transmembrane helix</keyword>
<evidence type="ECO:0000256" key="1">
    <source>
        <dbReference type="SAM" id="Phobius"/>
    </source>
</evidence>
<evidence type="ECO:0000313" key="2">
    <source>
        <dbReference type="EMBL" id="QHT81892.1"/>
    </source>
</evidence>
<organism evidence="2">
    <name type="scientific">viral metagenome</name>
    <dbReference type="NCBI Taxonomy" id="1070528"/>
    <lineage>
        <taxon>unclassified sequences</taxon>
        <taxon>metagenomes</taxon>
        <taxon>organismal metagenomes</taxon>
    </lineage>
</organism>
<proteinExistence type="predicted"/>
<reference evidence="2" key="1">
    <citation type="journal article" date="2020" name="Nature">
        <title>Giant virus diversity and host interactions through global metagenomics.</title>
        <authorList>
            <person name="Schulz F."/>
            <person name="Roux S."/>
            <person name="Paez-Espino D."/>
            <person name="Jungbluth S."/>
            <person name="Walsh D.A."/>
            <person name="Denef V.J."/>
            <person name="McMahon K.D."/>
            <person name="Konstantinidis K.T."/>
            <person name="Eloe-Fadrosh E.A."/>
            <person name="Kyrpides N.C."/>
            <person name="Woyke T."/>
        </authorList>
    </citation>
    <scope>NUCLEOTIDE SEQUENCE</scope>
    <source>
        <strain evidence="2">GVMAG-M-3300023184-160</strain>
    </source>
</reference>
<sequence>MNVMDKEDVLTFLMTGLILFISYRIYLDSDYFQLKCIVSTVDGDKYCVRERDQLQPAADLLATTSKKMVDFVSYMKQHQPDDERTKRLASRFNASKIVETLPTSEYTAYSENKGKKIAFCLNKQKEDNNQLIDPNTLMFVALHELSHLTTTTIGHNDEFWTNFKYVLTHAVAAGVYEPIDYKENRTDYCGMTIHDNPYFK</sequence>
<protein>
    <submittedName>
        <fullName evidence="2">Uncharacterized protein</fullName>
    </submittedName>
</protein>
<dbReference type="EMBL" id="MN739993">
    <property type="protein sequence ID" value="QHT81892.1"/>
    <property type="molecule type" value="Genomic_DNA"/>
</dbReference>
<keyword evidence="1" id="KW-0812">Transmembrane</keyword>
<feature type="transmembrane region" description="Helical" evidence="1">
    <location>
        <begin position="9"/>
        <end position="27"/>
    </location>
</feature>